<keyword evidence="1" id="KW-0472">Membrane</keyword>
<keyword evidence="1" id="KW-1133">Transmembrane helix</keyword>
<dbReference type="Proteomes" id="UP000887569">
    <property type="component" value="Unplaced"/>
</dbReference>
<evidence type="ECO:0000256" key="1">
    <source>
        <dbReference type="SAM" id="Phobius"/>
    </source>
</evidence>
<reference evidence="3" key="1">
    <citation type="submission" date="2022-11" db="UniProtKB">
        <authorList>
            <consortium name="WormBaseParasite"/>
        </authorList>
    </citation>
    <scope>IDENTIFICATION</scope>
</reference>
<keyword evidence="1" id="KW-0812">Transmembrane</keyword>
<dbReference type="WBParaSite" id="PgR083X_g018_t01">
    <property type="protein sequence ID" value="PgR083X_g018_t01"/>
    <property type="gene ID" value="PgR083X_g018"/>
</dbReference>
<evidence type="ECO:0000313" key="3">
    <source>
        <dbReference type="WBParaSite" id="PgR083X_g018_t01"/>
    </source>
</evidence>
<keyword evidence="2" id="KW-1185">Reference proteome</keyword>
<dbReference type="AlphaFoldDB" id="A0A915C471"/>
<protein>
    <submittedName>
        <fullName evidence="3">Uncharacterized protein</fullName>
    </submittedName>
</protein>
<evidence type="ECO:0000313" key="2">
    <source>
        <dbReference type="Proteomes" id="UP000887569"/>
    </source>
</evidence>
<name>A0A915C471_PARUN</name>
<organism evidence="2 3">
    <name type="scientific">Parascaris univalens</name>
    <name type="common">Nematode worm</name>
    <dbReference type="NCBI Taxonomy" id="6257"/>
    <lineage>
        <taxon>Eukaryota</taxon>
        <taxon>Metazoa</taxon>
        <taxon>Ecdysozoa</taxon>
        <taxon>Nematoda</taxon>
        <taxon>Chromadorea</taxon>
        <taxon>Rhabditida</taxon>
        <taxon>Spirurina</taxon>
        <taxon>Ascaridomorpha</taxon>
        <taxon>Ascaridoidea</taxon>
        <taxon>Ascarididae</taxon>
        <taxon>Parascaris</taxon>
    </lineage>
</organism>
<sequence>MDIAANASASFFSAVIFCTFVCIVVNGSIAPTHKDNSYLCSFRFMRLACFHCSRNC</sequence>
<accession>A0A915C471</accession>
<proteinExistence type="predicted"/>
<feature type="transmembrane region" description="Helical" evidence="1">
    <location>
        <begin position="7"/>
        <end position="29"/>
    </location>
</feature>